<dbReference type="SMART" id="SM00089">
    <property type="entry name" value="PKD"/>
    <property type="match status" value="1"/>
</dbReference>
<dbReference type="Pfam" id="PF18911">
    <property type="entry name" value="PKD_4"/>
    <property type="match status" value="1"/>
</dbReference>
<keyword evidence="3" id="KW-1185">Reference proteome</keyword>
<dbReference type="EMBL" id="BMIK01000001">
    <property type="protein sequence ID" value="GGC17641.1"/>
    <property type="molecule type" value="Genomic_DNA"/>
</dbReference>
<comment type="caution">
    <text evidence="2">The sequence shown here is derived from an EMBL/GenBank/DDBJ whole genome shotgun (WGS) entry which is preliminary data.</text>
</comment>
<proteinExistence type="predicted"/>
<dbReference type="SUPFAM" id="SSF49299">
    <property type="entry name" value="PKD domain"/>
    <property type="match status" value="1"/>
</dbReference>
<dbReference type="InterPro" id="IPR022409">
    <property type="entry name" value="PKD/Chitinase_dom"/>
</dbReference>
<evidence type="ECO:0000259" key="1">
    <source>
        <dbReference type="PROSITE" id="PS50093"/>
    </source>
</evidence>
<protein>
    <recommendedName>
        <fullName evidence="1">PKD domain-containing protein</fullName>
    </recommendedName>
</protein>
<dbReference type="InterPro" id="IPR000601">
    <property type="entry name" value="PKD_dom"/>
</dbReference>
<feature type="domain" description="PKD" evidence="1">
    <location>
        <begin position="48"/>
        <end position="100"/>
    </location>
</feature>
<organism evidence="2 3">
    <name type="scientific">Parapedobacter defluvii</name>
    <dbReference type="NCBI Taxonomy" id="2045106"/>
    <lineage>
        <taxon>Bacteria</taxon>
        <taxon>Pseudomonadati</taxon>
        <taxon>Bacteroidota</taxon>
        <taxon>Sphingobacteriia</taxon>
        <taxon>Sphingobacteriales</taxon>
        <taxon>Sphingobacteriaceae</taxon>
        <taxon>Parapedobacter</taxon>
    </lineage>
</organism>
<evidence type="ECO:0000313" key="2">
    <source>
        <dbReference type="EMBL" id="GGC17641.1"/>
    </source>
</evidence>
<dbReference type="PROSITE" id="PS50093">
    <property type="entry name" value="PKD"/>
    <property type="match status" value="1"/>
</dbReference>
<reference evidence="3" key="1">
    <citation type="journal article" date="2019" name="Int. J. Syst. Evol. Microbiol.">
        <title>The Global Catalogue of Microorganisms (GCM) 10K type strain sequencing project: providing services to taxonomists for standard genome sequencing and annotation.</title>
        <authorList>
            <consortium name="The Broad Institute Genomics Platform"/>
            <consortium name="The Broad Institute Genome Sequencing Center for Infectious Disease"/>
            <person name="Wu L."/>
            <person name="Ma J."/>
        </authorList>
    </citation>
    <scope>NUCLEOTIDE SEQUENCE [LARGE SCALE GENOMIC DNA]</scope>
    <source>
        <strain evidence="3">CGMCC 1.15342</strain>
    </source>
</reference>
<dbReference type="RefSeq" id="WP_229717396.1">
    <property type="nucleotide sequence ID" value="NZ_BMIK01000001.1"/>
</dbReference>
<dbReference type="InterPro" id="IPR013783">
    <property type="entry name" value="Ig-like_fold"/>
</dbReference>
<dbReference type="InterPro" id="IPR035986">
    <property type="entry name" value="PKD_dom_sf"/>
</dbReference>
<accession>A0ABQ1L1E3</accession>
<dbReference type="Proteomes" id="UP000597338">
    <property type="component" value="Unassembled WGS sequence"/>
</dbReference>
<dbReference type="Gene3D" id="2.60.40.10">
    <property type="entry name" value="Immunoglobulins"/>
    <property type="match status" value="1"/>
</dbReference>
<evidence type="ECO:0000313" key="3">
    <source>
        <dbReference type="Proteomes" id="UP000597338"/>
    </source>
</evidence>
<dbReference type="CDD" id="cd00146">
    <property type="entry name" value="PKD"/>
    <property type="match status" value="1"/>
</dbReference>
<dbReference type="PROSITE" id="PS51257">
    <property type="entry name" value="PROKAR_LIPOPROTEIN"/>
    <property type="match status" value="1"/>
</dbReference>
<name>A0ABQ1L1E3_9SPHI</name>
<gene>
    <name evidence="2" type="ORF">GCM10011386_06890</name>
</gene>
<sequence length="287" mass="31285">MSNIRNYMPVLALALLILASCKKEETNGTKAVFSYVADGFIVNFTNFSSNASSYHWDFGDGDTSIARSPQHIYRAKGDFLVTLTATMGTTESAFTDTVVVLGPNIKIDGDFTDWENVPYAAVNEGGAGGNILGIKTFASSDFLNFYLEGTPEFNLAVMDFYIDADNNPQTGYITWMYPVASGADFLIEGSFDRANPLASAGSIFRHNAPDNGWSWQDIATFGEALLFSQMKTLGGKNVLEFSLKKSILGNTRNYVNFALVEMDAGWAPVGSIPVSQQDTSKFLPLQL</sequence>